<protein>
    <recommendedName>
        <fullName evidence="1">ER-bound oxygenase mpaB/mpaB'/Rubber oxygenase catalytic domain-containing protein</fullName>
    </recommendedName>
</protein>
<dbReference type="Pfam" id="PF09995">
    <property type="entry name" value="MPAB_Lcp_cat"/>
    <property type="match status" value="1"/>
</dbReference>
<dbReference type="Proteomes" id="UP000235116">
    <property type="component" value="Chromosome"/>
</dbReference>
<gene>
    <name evidence="2" type="ORF">Kalk_10865</name>
</gene>
<dbReference type="PANTHER" id="PTHR37539:SF1">
    <property type="entry name" value="ER-BOUND OXYGENASE MPAB_MPAB'_RUBBER OXYGENASE CATALYTIC DOMAIN-CONTAINING PROTEIN"/>
    <property type="match status" value="1"/>
</dbReference>
<name>A0A2K9LL36_9GAMM</name>
<keyword evidence="3" id="KW-1185">Reference proteome</keyword>
<proteinExistence type="predicted"/>
<evidence type="ECO:0000313" key="2">
    <source>
        <dbReference type="EMBL" id="AUM12891.1"/>
    </source>
</evidence>
<dbReference type="GO" id="GO:0016491">
    <property type="term" value="F:oxidoreductase activity"/>
    <property type="evidence" value="ECO:0007669"/>
    <property type="project" value="InterPro"/>
</dbReference>
<dbReference type="AlphaFoldDB" id="A0A2K9LL36"/>
<dbReference type="KEGG" id="kak:Kalk_10865"/>
<dbReference type="InterPro" id="IPR018713">
    <property type="entry name" value="MPAB/Lcp_cat_dom"/>
</dbReference>
<evidence type="ECO:0000313" key="3">
    <source>
        <dbReference type="Proteomes" id="UP000235116"/>
    </source>
</evidence>
<evidence type="ECO:0000259" key="1">
    <source>
        <dbReference type="Pfam" id="PF09995"/>
    </source>
</evidence>
<accession>A0A2K9LL36</accession>
<dbReference type="InterPro" id="IPR037473">
    <property type="entry name" value="Lcp-like"/>
</dbReference>
<organism evidence="2 3">
    <name type="scientific">Ketobacter alkanivorans</name>
    <dbReference type="NCBI Taxonomy" id="1917421"/>
    <lineage>
        <taxon>Bacteria</taxon>
        <taxon>Pseudomonadati</taxon>
        <taxon>Pseudomonadota</taxon>
        <taxon>Gammaproteobacteria</taxon>
        <taxon>Pseudomonadales</taxon>
        <taxon>Ketobacteraceae</taxon>
        <taxon>Ketobacter</taxon>
    </lineage>
</organism>
<reference evidence="3" key="1">
    <citation type="submission" date="2017-08" db="EMBL/GenBank/DDBJ databases">
        <title>Direct submision.</title>
        <authorList>
            <person name="Kim S.-J."/>
            <person name="Rhee S.-K."/>
        </authorList>
    </citation>
    <scope>NUCLEOTIDE SEQUENCE [LARGE SCALE GENOMIC DNA]</scope>
    <source>
        <strain evidence="3">GI5</strain>
    </source>
</reference>
<feature type="domain" description="ER-bound oxygenase mpaB/mpaB'/Rubber oxygenase catalytic" evidence="1">
    <location>
        <begin position="155"/>
        <end position="370"/>
    </location>
</feature>
<dbReference type="EMBL" id="CP022684">
    <property type="protein sequence ID" value="AUM12891.1"/>
    <property type="molecule type" value="Genomic_DNA"/>
</dbReference>
<sequence length="421" mass="47004">MSKLQKTIAPAVYGELDLDCTPERFRTKLGENSIVKDNPRIQALLADTDKVEFFRQLTLMGDPLADAFAARIPEMGYKKARAMLDKAAEKGIDTVPDAPKELVDLMRSVETVPDWVDWTKIEKASENARLLTALAGEAIIRVAFMMTYVNGYQGLPMVITGALTSDSAAKRMKETISTFKLATLPGALRRGGEAYQSAVKVRVMHAMVRTSLLKRQQVWDFNVYGTPIPQVDQMGAALGFNYMMSLHALKNGGKFTEYETCAVEQARYLAHLLGMHDQFLSNDPKQIVETWNLCQATLRHKHDERGRDLNSATVNAYRRKGKHWYDRLIHKLDVQSTRFMYTKMVGKRTAEAMGVHSPPSDALSFAALFAPIGVGFGALTGLKKIATSRTLIDRYAIAAIQRQLAKEGEAEYRTNAAEYNL</sequence>
<dbReference type="PANTHER" id="PTHR37539">
    <property type="entry name" value="SECRETED PROTEIN-RELATED"/>
    <property type="match status" value="1"/>
</dbReference>